<dbReference type="Gene3D" id="2.70.210.12">
    <property type="entry name" value="GTP1/OBG domain"/>
    <property type="match status" value="1"/>
</dbReference>
<dbReference type="Pfam" id="PF01018">
    <property type="entry name" value="GTP1_OBG"/>
    <property type="match status" value="1"/>
</dbReference>
<dbReference type="InterPro" id="IPR036346">
    <property type="entry name" value="GTP-bd_prot_GTP1/OBG_C_sf"/>
</dbReference>
<dbReference type="GO" id="GO:0003924">
    <property type="term" value="F:GTPase activity"/>
    <property type="evidence" value="ECO:0007669"/>
    <property type="project" value="UniProtKB-UniRule"/>
</dbReference>
<comment type="function">
    <text evidence="9">An essential GTPase which binds GTP, GDP and possibly (p)ppGpp with moderate affinity, with high nucleotide exchange rates and a fairly low GTP hydrolysis rate. Plays a role in control of the cell cycle, stress response, ribosome biogenesis and in those bacteria that undergo differentiation, in morphogenesis control.</text>
</comment>
<evidence type="ECO:0000259" key="12">
    <source>
        <dbReference type="PROSITE" id="PS51883"/>
    </source>
</evidence>
<evidence type="ECO:0000256" key="7">
    <source>
        <dbReference type="ARBA" id="ARBA00022842"/>
    </source>
</evidence>
<feature type="binding site" evidence="9">
    <location>
        <begin position="166"/>
        <end position="173"/>
    </location>
    <ligand>
        <name>GTP</name>
        <dbReference type="ChEBI" id="CHEBI:37565"/>
    </ligand>
</feature>
<dbReference type="Pfam" id="PF09269">
    <property type="entry name" value="DUF1967"/>
    <property type="match status" value="1"/>
</dbReference>
<keyword evidence="3 9" id="KW-0963">Cytoplasm</keyword>
<dbReference type="InterPro" id="IPR045086">
    <property type="entry name" value="OBG_GTPase"/>
</dbReference>
<feature type="domain" description="OCT" evidence="11">
    <location>
        <begin position="358"/>
        <end position="439"/>
    </location>
</feature>
<dbReference type="Gene3D" id="3.30.300.350">
    <property type="entry name" value="GTP-binding protein OBG, C-terminal domain"/>
    <property type="match status" value="1"/>
</dbReference>
<dbReference type="CDD" id="cd01898">
    <property type="entry name" value="Obg"/>
    <property type="match status" value="1"/>
</dbReference>
<dbReference type="InterPro" id="IPR031167">
    <property type="entry name" value="G_OBG"/>
</dbReference>
<evidence type="ECO:0000256" key="6">
    <source>
        <dbReference type="ARBA" id="ARBA00022801"/>
    </source>
</evidence>
<keyword evidence="5 9" id="KW-0547">Nucleotide-binding</keyword>
<comment type="similarity">
    <text evidence="2 9">Belongs to the TRAFAC class OBG-HflX-like GTPase superfamily. OBG GTPase family.</text>
</comment>
<evidence type="ECO:0000259" key="10">
    <source>
        <dbReference type="PROSITE" id="PS51710"/>
    </source>
</evidence>
<dbReference type="InterPro" id="IPR015349">
    <property type="entry name" value="OCT_dom"/>
</dbReference>
<dbReference type="GO" id="GO:0005737">
    <property type="term" value="C:cytoplasm"/>
    <property type="evidence" value="ECO:0007669"/>
    <property type="project" value="UniProtKB-SubCell"/>
</dbReference>
<dbReference type="InterPro" id="IPR006074">
    <property type="entry name" value="GTP1-OBG_CS"/>
</dbReference>
<dbReference type="FunFam" id="2.70.210.12:FF:000001">
    <property type="entry name" value="GTPase Obg"/>
    <property type="match status" value="1"/>
</dbReference>
<dbReference type="OrthoDB" id="9807318at2"/>
<feature type="domain" description="OBG-type G" evidence="10">
    <location>
        <begin position="160"/>
        <end position="336"/>
    </location>
</feature>
<dbReference type="SUPFAM" id="SSF82051">
    <property type="entry name" value="Obg GTP-binding protein N-terminal domain"/>
    <property type="match status" value="1"/>
</dbReference>
<proteinExistence type="inferred from homology"/>
<feature type="binding site" evidence="9">
    <location>
        <begin position="283"/>
        <end position="286"/>
    </location>
    <ligand>
        <name>GTP</name>
        <dbReference type="ChEBI" id="CHEBI:37565"/>
    </ligand>
</feature>
<dbReference type="SUPFAM" id="SSF52540">
    <property type="entry name" value="P-loop containing nucleoside triphosphate hydrolases"/>
    <property type="match status" value="1"/>
</dbReference>
<dbReference type="InterPro" id="IPR006073">
    <property type="entry name" value="GTP-bd"/>
</dbReference>
<dbReference type="STRING" id="283737.SAMN05660453_0151"/>
<evidence type="ECO:0000313" key="13">
    <source>
        <dbReference type="EMBL" id="SFB78771.1"/>
    </source>
</evidence>
<dbReference type="EC" id="3.6.5.-" evidence="9"/>
<dbReference type="PROSITE" id="PS51883">
    <property type="entry name" value="OBG"/>
    <property type="match status" value="1"/>
</dbReference>
<dbReference type="AlphaFoldDB" id="A0A1I1DV63"/>
<dbReference type="PROSITE" id="PS51710">
    <property type="entry name" value="G_OBG"/>
    <property type="match status" value="1"/>
</dbReference>
<feature type="binding site" evidence="9">
    <location>
        <position position="173"/>
    </location>
    <ligand>
        <name>Mg(2+)</name>
        <dbReference type="ChEBI" id="CHEBI:18420"/>
    </ligand>
</feature>
<accession>A0A1I1DV63</accession>
<dbReference type="PROSITE" id="PS51881">
    <property type="entry name" value="OCT"/>
    <property type="match status" value="1"/>
</dbReference>
<evidence type="ECO:0000256" key="8">
    <source>
        <dbReference type="ARBA" id="ARBA00023134"/>
    </source>
</evidence>
<keyword evidence="6 9" id="KW-0378">Hydrolase</keyword>
<dbReference type="EMBL" id="FOLI01000001">
    <property type="protein sequence ID" value="SFB78771.1"/>
    <property type="molecule type" value="Genomic_DNA"/>
</dbReference>
<evidence type="ECO:0000256" key="4">
    <source>
        <dbReference type="ARBA" id="ARBA00022723"/>
    </source>
</evidence>
<organism evidence="13 14">
    <name type="scientific">Fructobacillus durionis</name>
    <dbReference type="NCBI Taxonomy" id="283737"/>
    <lineage>
        <taxon>Bacteria</taxon>
        <taxon>Bacillati</taxon>
        <taxon>Bacillota</taxon>
        <taxon>Bacilli</taxon>
        <taxon>Lactobacillales</taxon>
        <taxon>Lactobacillaceae</taxon>
        <taxon>Fructobacillus</taxon>
    </lineage>
</organism>
<keyword evidence="8 9" id="KW-0342">GTP-binding</keyword>
<evidence type="ECO:0000256" key="5">
    <source>
        <dbReference type="ARBA" id="ARBA00022741"/>
    </source>
</evidence>
<dbReference type="PIRSF" id="PIRSF002401">
    <property type="entry name" value="GTP_bd_Obg/CgtA"/>
    <property type="match status" value="1"/>
</dbReference>
<evidence type="ECO:0000256" key="3">
    <source>
        <dbReference type="ARBA" id="ARBA00022490"/>
    </source>
</evidence>
<feature type="binding site" evidence="9">
    <location>
        <position position="193"/>
    </location>
    <ligand>
        <name>Mg(2+)</name>
        <dbReference type="ChEBI" id="CHEBI:18420"/>
    </ligand>
</feature>
<sequence>MAFVDQAQVELKAGKGGDGIVSFRHEKFVAMGGPFGGDGGHGGSIILKVDEGLRTLMDFRYNRHFKAQSGGKGGTKGMTGASAEDRIISVPQGTIVSDADTGEVLGDMVHEGQTLLVARGGRGGRGNIHFATPANPAPELSENGEPGQVRRIKLELRVLADVGLVGFPSAGKSTLLSVVSNAKPKIAAYHFTTINPNIGMVRLSDDRDFVMADLPGLIEGASEGVGLGFQFLRHVERTRVILHLVDMSGIEGQDPYTQYRKILTELEQYDPTILERPQIVVGTKMDMPDSQENYEKFVSEVKADSGLKFEPEIMAISAVTHKGVDDLLRATADMLDKAPVPESYKVEEETDAEAKLYKFEEEQAEVSVDWDAELDCWIISGPEVEKLAAMTNLQREATIMRFARQLRHMGVDDKLREAGAKDGDDVRINNSNFIFEYSD</sequence>
<dbReference type="RefSeq" id="WP_091501087.1">
    <property type="nucleotide sequence ID" value="NZ_FOLI01000001.1"/>
</dbReference>
<name>A0A1I1DV63_9LACO</name>
<dbReference type="HAMAP" id="MF_01454">
    <property type="entry name" value="GTPase_Obg"/>
    <property type="match status" value="1"/>
</dbReference>
<dbReference type="GO" id="GO:0005525">
    <property type="term" value="F:GTP binding"/>
    <property type="evidence" value="ECO:0007669"/>
    <property type="project" value="UniProtKB-UniRule"/>
</dbReference>
<dbReference type="GO" id="GO:0000287">
    <property type="term" value="F:magnesium ion binding"/>
    <property type="evidence" value="ECO:0007669"/>
    <property type="project" value="InterPro"/>
</dbReference>
<keyword evidence="14" id="KW-1185">Reference proteome</keyword>
<keyword evidence="4 9" id="KW-0479">Metal-binding</keyword>
<comment type="cofactor">
    <cofactor evidence="1 9">
        <name>Mg(2+)</name>
        <dbReference type="ChEBI" id="CHEBI:18420"/>
    </cofactor>
</comment>
<feature type="binding site" evidence="9">
    <location>
        <begin position="213"/>
        <end position="216"/>
    </location>
    <ligand>
        <name>GTP</name>
        <dbReference type="ChEBI" id="CHEBI:37565"/>
    </ligand>
</feature>
<dbReference type="PANTHER" id="PTHR11702:SF31">
    <property type="entry name" value="MITOCHONDRIAL RIBOSOME-ASSOCIATED GTPASE 2"/>
    <property type="match status" value="1"/>
</dbReference>
<dbReference type="Gene3D" id="3.40.50.300">
    <property type="entry name" value="P-loop containing nucleotide triphosphate hydrolases"/>
    <property type="match status" value="1"/>
</dbReference>
<comment type="subunit">
    <text evidence="9">Monomer.</text>
</comment>
<dbReference type="NCBIfam" id="NF008954">
    <property type="entry name" value="PRK12296.1"/>
    <property type="match status" value="1"/>
</dbReference>
<gene>
    <name evidence="9" type="primary">obg</name>
    <name evidence="13" type="ORF">SAMN05660453_0151</name>
</gene>
<dbReference type="NCBIfam" id="TIGR03595">
    <property type="entry name" value="Obg_CgtA_exten"/>
    <property type="match status" value="1"/>
</dbReference>
<dbReference type="InterPro" id="IPR006169">
    <property type="entry name" value="GTP1_OBG_dom"/>
</dbReference>
<dbReference type="InterPro" id="IPR014100">
    <property type="entry name" value="GTP-bd_Obg/CgtA"/>
</dbReference>
<feature type="binding site" evidence="9">
    <location>
        <begin position="191"/>
        <end position="195"/>
    </location>
    <ligand>
        <name>GTP</name>
        <dbReference type="ChEBI" id="CHEBI:37565"/>
    </ligand>
</feature>
<keyword evidence="7 9" id="KW-0460">Magnesium</keyword>
<comment type="subcellular location">
    <subcellularLocation>
        <location evidence="9">Cytoplasm</location>
    </subcellularLocation>
</comment>
<evidence type="ECO:0000256" key="9">
    <source>
        <dbReference type="HAMAP-Rule" id="MF_01454"/>
    </source>
</evidence>
<dbReference type="SUPFAM" id="SSF102741">
    <property type="entry name" value="Obg GTP-binding protein C-terminal domain"/>
    <property type="match status" value="1"/>
</dbReference>
<dbReference type="NCBIfam" id="NF008955">
    <property type="entry name" value="PRK12297.1"/>
    <property type="match status" value="1"/>
</dbReference>
<dbReference type="PANTHER" id="PTHR11702">
    <property type="entry name" value="DEVELOPMENTALLY REGULATED GTP-BINDING PROTEIN-RELATED"/>
    <property type="match status" value="1"/>
</dbReference>
<feature type="domain" description="Obg" evidence="12">
    <location>
        <begin position="1"/>
        <end position="159"/>
    </location>
</feature>
<protein>
    <recommendedName>
        <fullName evidence="9">GTPase Obg</fullName>
        <ecNumber evidence="9">3.6.5.-</ecNumber>
    </recommendedName>
    <alternativeName>
        <fullName evidence="9">GTP-binding protein Obg</fullName>
    </alternativeName>
</protein>
<dbReference type="PROSITE" id="PS00905">
    <property type="entry name" value="GTP1_OBG"/>
    <property type="match status" value="1"/>
</dbReference>
<evidence type="ECO:0000256" key="2">
    <source>
        <dbReference type="ARBA" id="ARBA00007699"/>
    </source>
</evidence>
<dbReference type="InterPro" id="IPR027417">
    <property type="entry name" value="P-loop_NTPase"/>
</dbReference>
<dbReference type="Proteomes" id="UP000199376">
    <property type="component" value="Unassembled WGS sequence"/>
</dbReference>
<dbReference type="PRINTS" id="PR00326">
    <property type="entry name" value="GTP1OBG"/>
</dbReference>
<feature type="binding site" evidence="9">
    <location>
        <begin position="317"/>
        <end position="319"/>
    </location>
    <ligand>
        <name>GTP</name>
        <dbReference type="ChEBI" id="CHEBI:37565"/>
    </ligand>
</feature>
<dbReference type="GO" id="GO:0042254">
    <property type="term" value="P:ribosome biogenesis"/>
    <property type="evidence" value="ECO:0007669"/>
    <property type="project" value="UniProtKB-UniRule"/>
</dbReference>
<dbReference type="Pfam" id="PF01926">
    <property type="entry name" value="MMR_HSR1"/>
    <property type="match status" value="1"/>
</dbReference>
<dbReference type="NCBIfam" id="TIGR02729">
    <property type="entry name" value="Obg_CgtA"/>
    <property type="match status" value="1"/>
</dbReference>
<evidence type="ECO:0000313" key="14">
    <source>
        <dbReference type="Proteomes" id="UP000199376"/>
    </source>
</evidence>
<evidence type="ECO:0000259" key="11">
    <source>
        <dbReference type="PROSITE" id="PS51881"/>
    </source>
</evidence>
<evidence type="ECO:0000256" key="1">
    <source>
        <dbReference type="ARBA" id="ARBA00001946"/>
    </source>
</evidence>
<dbReference type="InterPro" id="IPR036726">
    <property type="entry name" value="GTP1_OBG_dom_sf"/>
</dbReference>
<reference evidence="13 14" key="1">
    <citation type="submission" date="2016-10" db="EMBL/GenBank/DDBJ databases">
        <authorList>
            <person name="de Groot N.N."/>
        </authorList>
    </citation>
    <scope>NUCLEOTIDE SEQUENCE [LARGE SCALE GENOMIC DNA]</scope>
    <source>
        <strain evidence="13 14">DSM 19113</strain>
    </source>
</reference>
<dbReference type="NCBIfam" id="NF008956">
    <property type="entry name" value="PRK12299.1"/>
    <property type="match status" value="1"/>
</dbReference>